<reference evidence="1" key="1">
    <citation type="submission" date="2020-05" db="EMBL/GenBank/DDBJ databases">
        <title>Large-scale comparative analyses of tick genomes elucidate their genetic diversity and vector capacities.</title>
        <authorList>
            <person name="Jia N."/>
            <person name="Wang J."/>
            <person name="Shi W."/>
            <person name="Du L."/>
            <person name="Sun Y."/>
            <person name="Zhan W."/>
            <person name="Jiang J."/>
            <person name="Wang Q."/>
            <person name="Zhang B."/>
            <person name="Ji P."/>
            <person name="Sakyi L.B."/>
            <person name="Cui X."/>
            <person name="Yuan T."/>
            <person name="Jiang B."/>
            <person name="Yang W."/>
            <person name="Lam T.T.-Y."/>
            <person name="Chang Q."/>
            <person name="Ding S."/>
            <person name="Wang X."/>
            <person name="Zhu J."/>
            <person name="Ruan X."/>
            <person name="Zhao L."/>
            <person name="Wei J."/>
            <person name="Que T."/>
            <person name="Du C."/>
            <person name="Cheng J."/>
            <person name="Dai P."/>
            <person name="Han X."/>
            <person name="Huang E."/>
            <person name="Gao Y."/>
            <person name="Liu J."/>
            <person name="Shao H."/>
            <person name="Ye R."/>
            <person name="Li L."/>
            <person name="Wei W."/>
            <person name="Wang X."/>
            <person name="Wang C."/>
            <person name="Yang T."/>
            <person name="Huo Q."/>
            <person name="Li W."/>
            <person name="Guo W."/>
            <person name="Chen H."/>
            <person name="Zhou L."/>
            <person name="Ni X."/>
            <person name="Tian J."/>
            <person name="Zhou Y."/>
            <person name="Sheng Y."/>
            <person name="Liu T."/>
            <person name="Pan Y."/>
            <person name="Xia L."/>
            <person name="Li J."/>
            <person name="Zhao F."/>
            <person name="Cao W."/>
        </authorList>
    </citation>
    <scope>NUCLEOTIDE SEQUENCE</scope>
    <source>
        <strain evidence="1">Hyas-2018</strain>
    </source>
</reference>
<sequence>MTPAIGPSTSTKNGLTLNDTEDARLEWLEVTLPMYLDELKRSCGDQREFLKKKMHQALLLTTYSMVACIKYLLTEEKLLFVLTHKFNSDPIESLFGRLRMSSGCNDMLNVRYVLSGLEKVLKTGIAASNATSDVAHSERAQMSTLHTEASPSPAQQLPQLQRAACVLQRLNTTVFPRHLPTLEISATLGDMLHV</sequence>
<dbReference type="EMBL" id="CM023485">
    <property type="protein sequence ID" value="KAH6931287.1"/>
    <property type="molecule type" value="Genomic_DNA"/>
</dbReference>
<gene>
    <name evidence="1" type="ORF">HPB50_023486</name>
</gene>
<dbReference type="Proteomes" id="UP000821845">
    <property type="component" value="Chromosome 5"/>
</dbReference>
<evidence type="ECO:0000313" key="2">
    <source>
        <dbReference type="Proteomes" id="UP000821845"/>
    </source>
</evidence>
<organism evidence="1 2">
    <name type="scientific">Hyalomma asiaticum</name>
    <name type="common">Tick</name>
    <dbReference type="NCBI Taxonomy" id="266040"/>
    <lineage>
        <taxon>Eukaryota</taxon>
        <taxon>Metazoa</taxon>
        <taxon>Ecdysozoa</taxon>
        <taxon>Arthropoda</taxon>
        <taxon>Chelicerata</taxon>
        <taxon>Arachnida</taxon>
        <taxon>Acari</taxon>
        <taxon>Parasitiformes</taxon>
        <taxon>Ixodida</taxon>
        <taxon>Ixodoidea</taxon>
        <taxon>Ixodidae</taxon>
        <taxon>Hyalomminae</taxon>
        <taxon>Hyalomma</taxon>
    </lineage>
</organism>
<name>A0ACB7SB25_HYAAI</name>
<keyword evidence="2" id="KW-1185">Reference proteome</keyword>
<proteinExistence type="predicted"/>
<accession>A0ACB7SB25</accession>
<protein>
    <submittedName>
        <fullName evidence="1">Uncharacterized protein</fullName>
    </submittedName>
</protein>
<comment type="caution">
    <text evidence="1">The sequence shown here is derived from an EMBL/GenBank/DDBJ whole genome shotgun (WGS) entry which is preliminary data.</text>
</comment>
<evidence type="ECO:0000313" key="1">
    <source>
        <dbReference type="EMBL" id="KAH6931287.1"/>
    </source>
</evidence>